<accession>A0A9N9K2F7</accession>
<comment type="caution">
    <text evidence="2">The sequence shown here is derived from an EMBL/GenBank/DDBJ whole genome shotgun (WGS) entry which is preliminary data.</text>
</comment>
<keyword evidence="1" id="KW-0175">Coiled coil</keyword>
<feature type="non-terminal residue" evidence="2">
    <location>
        <position position="1"/>
    </location>
</feature>
<dbReference type="EMBL" id="CAJVPY010039223">
    <property type="protein sequence ID" value="CAG8804671.1"/>
    <property type="molecule type" value="Genomic_DNA"/>
</dbReference>
<feature type="non-terminal residue" evidence="2">
    <location>
        <position position="49"/>
    </location>
</feature>
<proteinExistence type="predicted"/>
<dbReference type="Proteomes" id="UP000789405">
    <property type="component" value="Unassembled WGS sequence"/>
</dbReference>
<feature type="coiled-coil region" evidence="1">
    <location>
        <begin position="16"/>
        <end position="43"/>
    </location>
</feature>
<keyword evidence="3" id="KW-1185">Reference proteome</keyword>
<sequence length="49" mass="5633">NIGKGSWKTSKLKVKRRKVEIDLEAIKRKVLEMEESCETVKNLETSEVA</sequence>
<evidence type="ECO:0000313" key="3">
    <source>
        <dbReference type="Proteomes" id="UP000789405"/>
    </source>
</evidence>
<name>A0A9N9K2F7_9GLOM</name>
<dbReference type="AlphaFoldDB" id="A0A9N9K2F7"/>
<reference evidence="2" key="1">
    <citation type="submission" date="2021-06" db="EMBL/GenBank/DDBJ databases">
        <authorList>
            <person name="Kallberg Y."/>
            <person name="Tangrot J."/>
            <person name="Rosling A."/>
        </authorList>
    </citation>
    <scope>NUCLEOTIDE SEQUENCE</scope>
    <source>
        <strain evidence="2">MA453B</strain>
    </source>
</reference>
<organism evidence="2 3">
    <name type="scientific">Dentiscutata erythropus</name>
    <dbReference type="NCBI Taxonomy" id="1348616"/>
    <lineage>
        <taxon>Eukaryota</taxon>
        <taxon>Fungi</taxon>
        <taxon>Fungi incertae sedis</taxon>
        <taxon>Mucoromycota</taxon>
        <taxon>Glomeromycotina</taxon>
        <taxon>Glomeromycetes</taxon>
        <taxon>Diversisporales</taxon>
        <taxon>Gigasporaceae</taxon>
        <taxon>Dentiscutata</taxon>
    </lineage>
</organism>
<evidence type="ECO:0000313" key="2">
    <source>
        <dbReference type="EMBL" id="CAG8804671.1"/>
    </source>
</evidence>
<evidence type="ECO:0000256" key="1">
    <source>
        <dbReference type="SAM" id="Coils"/>
    </source>
</evidence>
<protein>
    <submittedName>
        <fullName evidence="2">11788_t:CDS:1</fullName>
    </submittedName>
</protein>
<gene>
    <name evidence="2" type="ORF">DERYTH_LOCUS24148</name>
</gene>